<dbReference type="PROSITE" id="PS51664">
    <property type="entry name" value="YCAO"/>
    <property type="match status" value="1"/>
</dbReference>
<dbReference type="Gene3D" id="3.30.40.250">
    <property type="match status" value="1"/>
</dbReference>
<dbReference type="EMBL" id="DRIG01000055">
    <property type="protein sequence ID" value="HEC78495.1"/>
    <property type="molecule type" value="Genomic_DNA"/>
</dbReference>
<reference evidence="2" key="1">
    <citation type="journal article" date="2020" name="mSystems">
        <title>Genome- and Community-Level Interaction Insights into Carbon Utilization and Element Cycling Functions of Hydrothermarchaeota in Hydrothermal Sediment.</title>
        <authorList>
            <person name="Zhou Z."/>
            <person name="Liu Y."/>
            <person name="Xu W."/>
            <person name="Pan J."/>
            <person name="Luo Z.H."/>
            <person name="Li M."/>
        </authorList>
    </citation>
    <scope>NUCLEOTIDE SEQUENCE</scope>
    <source>
        <strain evidence="2">HyVt-388</strain>
    </source>
</reference>
<proteinExistence type="predicted"/>
<sequence length="475" mass="54870">MSLNFPAARCAVLGKIVFDFRGSNLLLKYIVIKMTESHYTIMIKKAKRLISSRSGVIKGIYPAFTQHFDPETFSFGTEKTDTSRFFLHQAPERGGAAGCKKENAYIASIGEAIERYCCAIYNPEELIFDSYKNLSKRTNVVHPDKFALFSERQYKLKGFPYKKFTEESRISWVKVFSLVNKEEVFVPAQTIFLPFSRRKEEIPICPITSTGLAAGPSRDFALLNALYEIIERDAFTIIWLSKLTPPRLNIQNFRLLDKFFKSKFCVNNFKYTFYDITLDIKIPTAMVILEGQIEIGKIIGVGCGTRITMEESLKKALLEVSQLPPWIRYSYQKEPKWNCRRDFSNIRSFDDHGQLYTRRNDLVKKAFSFLKKNKSGKKIFRRNKQYEKPGEILEFCIKEIRKHGFDIFYRDLTTCDIRDAGFCVVRVIVPGLIPLHGDHRYPFLGGQRIYDVPVKLGFMSSCCESDINLYPHPSA</sequence>
<accession>A0A9C9EMC5</accession>
<dbReference type="InterPro" id="IPR027624">
    <property type="entry name" value="TOMM_cyclo_SagD"/>
</dbReference>
<dbReference type="PANTHER" id="PTHR37809">
    <property type="entry name" value="RIBOSOMAL PROTEIN S12 METHYLTHIOTRANSFERASE ACCESSORY FACTOR YCAO"/>
    <property type="match status" value="1"/>
</dbReference>
<evidence type="ECO:0000259" key="1">
    <source>
        <dbReference type="PROSITE" id="PS51664"/>
    </source>
</evidence>
<dbReference type="AlphaFoldDB" id="A0A9C9EMC5"/>
<dbReference type="Pfam" id="PF02624">
    <property type="entry name" value="YcaO"/>
    <property type="match status" value="1"/>
</dbReference>
<dbReference type="Gene3D" id="3.30.1330.230">
    <property type="match status" value="1"/>
</dbReference>
<dbReference type="Proteomes" id="UP000885826">
    <property type="component" value="Unassembled WGS sequence"/>
</dbReference>
<name>A0A9C9EMC5_UNCW3</name>
<evidence type="ECO:0000313" key="3">
    <source>
        <dbReference type="Proteomes" id="UP000885826"/>
    </source>
</evidence>
<dbReference type="PANTHER" id="PTHR37809:SF1">
    <property type="entry name" value="RIBOSOMAL PROTEIN S12 METHYLTHIOTRANSFERASE ACCESSORY FACTOR YCAO"/>
    <property type="match status" value="1"/>
</dbReference>
<dbReference type="InterPro" id="IPR003776">
    <property type="entry name" value="YcaO-like_dom"/>
</dbReference>
<dbReference type="NCBIfam" id="TIGR03604">
    <property type="entry name" value="TOMM_cyclo_SagD"/>
    <property type="match status" value="1"/>
</dbReference>
<protein>
    <recommendedName>
        <fullName evidence="1">YcaO domain-containing protein</fullName>
    </recommendedName>
</protein>
<dbReference type="Gene3D" id="3.30.160.660">
    <property type="match status" value="1"/>
</dbReference>
<organism evidence="2 3">
    <name type="scientific">candidate division WOR-3 bacterium</name>
    <dbReference type="NCBI Taxonomy" id="2052148"/>
    <lineage>
        <taxon>Bacteria</taxon>
        <taxon>Bacteria division WOR-3</taxon>
    </lineage>
</organism>
<evidence type="ECO:0000313" key="2">
    <source>
        <dbReference type="EMBL" id="HEC78495.1"/>
    </source>
</evidence>
<feature type="domain" description="YcaO" evidence="1">
    <location>
        <begin position="96"/>
        <end position="475"/>
    </location>
</feature>
<comment type="caution">
    <text evidence="2">The sequence shown here is derived from an EMBL/GenBank/DDBJ whole genome shotgun (WGS) entry which is preliminary data.</text>
</comment>
<gene>
    <name evidence="2" type="ORF">ENI34_05050</name>
</gene>